<dbReference type="STRING" id="7918.ENSLOCP00000009806"/>
<reference evidence="1" key="2">
    <citation type="submission" date="2025-08" db="UniProtKB">
        <authorList>
            <consortium name="Ensembl"/>
        </authorList>
    </citation>
    <scope>IDENTIFICATION</scope>
</reference>
<dbReference type="HOGENOM" id="CLU_095192_1_0_1"/>
<dbReference type="EMBL" id="AHAT01015290">
    <property type="status" value="NOT_ANNOTATED_CDS"/>
    <property type="molecule type" value="Genomic_DNA"/>
</dbReference>
<dbReference type="Gene3D" id="3.80.10.10">
    <property type="entry name" value="Ribonuclease Inhibitor"/>
    <property type="match status" value="1"/>
</dbReference>
<evidence type="ECO:0000313" key="1">
    <source>
        <dbReference type="Ensembl" id="ENSLOCP00000009806.1"/>
    </source>
</evidence>
<dbReference type="OMA" id="QEFHIWS"/>
<dbReference type="Proteomes" id="UP000018468">
    <property type="component" value="Linkage group LG14"/>
</dbReference>
<organism evidence="1 2">
    <name type="scientific">Lepisosteus oculatus</name>
    <name type="common">Spotted gar</name>
    <dbReference type="NCBI Taxonomy" id="7918"/>
    <lineage>
        <taxon>Eukaryota</taxon>
        <taxon>Metazoa</taxon>
        <taxon>Chordata</taxon>
        <taxon>Craniata</taxon>
        <taxon>Vertebrata</taxon>
        <taxon>Euteleostomi</taxon>
        <taxon>Actinopterygii</taxon>
        <taxon>Neopterygii</taxon>
        <taxon>Holostei</taxon>
        <taxon>Semionotiformes</taxon>
        <taxon>Lepisosteidae</taxon>
        <taxon>Lepisosteus</taxon>
    </lineage>
</organism>
<dbReference type="GeneTree" id="ENSGT00530000068221"/>
<protein>
    <submittedName>
        <fullName evidence="1">Si:ch211-202c21.7</fullName>
    </submittedName>
</protein>
<evidence type="ECO:0000313" key="2">
    <source>
        <dbReference type="Proteomes" id="UP000018468"/>
    </source>
</evidence>
<dbReference type="Ensembl" id="ENSLOCT00000009817.1">
    <property type="protein sequence ID" value="ENSLOCP00000009806.1"/>
    <property type="gene ID" value="ENSLOCG00000008075.1"/>
</dbReference>
<name>W5MN47_LEPOC</name>
<dbReference type="eggNOG" id="ENOG502RX72">
    <property type="taxonomic scope" value="Eukaryota"/>
</dbReference>
<dbReference type="InParanoid" id="W5MN47"/>
<dbReference type="Bgee" id="ENSLOCG00000008075">
    <property type="expression patterns" value="Expressed in testis and 6 other cell types or tissues"/>
</dbReference>
<dbReference type="SUPFAM" id="SSF52047">
    <property type="entry name" value="RNI-like"/>
    <property type="match status" value="1"/>
</dbReference>
<keyword evidence="2" id="KW-1185">Reference proteome</keyword>
<reference evidence="1" key="3">
    <citation type="submission" date="2025-09" db="UniProtKB">
        <authorList>
            <consortium name="Ensembl"/>
        </authorList>
    </citation>
    <scope>IDENTIFICATION</scope>
</reference>
<proteinExistence type="predicted"/>
<reference evidence="2" key="1">
    <citation type="submission" date="2011-12" db="EMBL/GenBank/DDBJ databases">
        <title>The Draft Genome of Lepisosteus oculatus.</title>
        <authorList>
            <consortium name="The Broad Institute Genome Assembly &amp; Analysis Group"/>
            <consortium name="Computational R&amp;D Group"/>
            <consortium name="and Sequencing Platform"/>
            <person name="Di Palma F."/>
            <person name="Alfoldi J."/>
            <person name="Johnson J."/>
            <person name="Berlin A."/>
            <person name="Gnerre S."/>
            <person name="Jaffe D."/>
            <person name="MacCallum I."/>
            <person name="Young S."/>
            <person name="Walker B.J."/>
            <person name="Lander E.S."/>
            <person name="Lindblad-Toh K."/>
        </authorList>
    </citation>
    <scope>NUCLEOTIDE SEQUENCE [LARGE SCALE GENOMIC DNA]</scope>
</reference>
<accession>W5MN47</accession>
<dbReference type="AlphaFoldDB" id="W5MN47"/>
<dbReference type="InterPro" id="IPR032675">
    <property type="entry name" value="LRR_dom_sf"/>
</dbReference>
<sequence length="204" mass="22510">KGTRTNAKQGSVTDVPIILRRFLRTYENHCAQARSSVSPTIKQSTLRCIENEKIMTKITLAFPEYKAADAPPKSLQPLLMTIRDERYMLGKQLCVWDVTLNNQDIADLSIILEKRGRTVYPFTHLELLDCGLDVWSMERLGKAVNLSSLTSLNLDYNTFGEEGVQGLLHGLAGNNQVVSLSLCYCHLGPGSGSLLAALVTKSAI</sequence>